<evidence type="ECO:0000256" key="5">
    <source>
        <dbReference type="ARBA" id="ARBA00023242"/>
    </source>
</evidence>
<evidence type="ECO:0000256" key="4">
    <source>
        <dbReference type="ARBA" id="ARBA00023163"/>
    </source>
</evidence>
<dbReference type="InterPro" id="IPR015300">
    <property type="entry name" value="DNA-bd_pseudobarrel_sf"/>
</dbReference>
<dbReference type="GO" id="GO:0003677">
    <property type="term" value="F:DNA binding"/>
    <property type="evidence" value="ECO:0007669"/>
    <property type="project" value="UniProtKB-KW"/>
</dbReference>
<dbReference type="Gene3D" id="2.40.330.10">
    <property type="entry name" value="DNA-binding pseudobarrel domain"/>
    <property type="match status" value="1"/>
</dbReference>
<evidence type="ECO:0000256" key="1">
    <source>
        <dbReference type="ARBA" id="ARBA00004123"/>
    </source>
</evidence>
<keyword evidence="5" id="KW-0539">Nucleus</keyword>
<dbReference type="PROSITE" id="PS50863">
    <property type="entry name" value="B3"/>
    <property type="match status" value="1"/>
</dbReference>
<keyword evidence="3" id="KW-0238">DNA-binding</keyword>
<dbReference type="InterPro" id="IPR051442">
    <property type="entry name" value="B3_domain"/>
</dbReference>
<protein>
    <recommendedName>
        <fullName evidence="6">TF-B3 domain-containing protein</fullName>
    </recommendedName>
</protein>
<keyword evidence="8" id="KW-1185">Reference proteome</keyword>
<keyword evidence="2" id="KW-0805">Transcription regulation</keyword>
<dbReference type="CDD" id="cd10017">
    <property type="entry name" value="B3_DNA"/>
    <property type="match status" value="1"/>
</dbReference>
<dbReference type="PANTHER" id="PTHR34269:SF17">
    <property type="entry name" value="B3 DOMAIN PROTEIN"/>
    <property type="match status" value="1"/>
</dbReference>
<comment type="caution">
    <text evidence="7">The sequence shown here is derived from an EMBL/GenBank/DDBJ whole genome shotgun (WGS) entry which is preliminary data.</text>
</comment>
<feature type="domain" description="TF-B3" evidence="6">
    <location>
        <begin position="20"/>
        <end position="121"/>
    </location>
</feature>
<keyword evidence="4" id="KW-0804">Transcription</keyword>
<dbReference type="SMART" id="SM01019">
    <property type="entry name" value="B3"/>
    <property type="match status" value="1"/>
</dbReference>
<accession>A0ABC8M4A3</accession>
<dbReference type="GO" id="GO:0005634">
    <property type="term" value="C:nucleus"/>
    <property type="evidence" value="ECO:0007669"/>
    <property type="project" value="UniProtKB-SubCell"/>
</dbReference>
<sequence>MAENINLELSSQTTSSWLMKKILVGSDVDQKNNRLRLPKREFEEFVIPEMEWGLVENLEKSVEVIVKDVKGTDYHVTLVKYQNGSYNFVDKWNDIVKAKGLKEGDQITLMWDKDAEIFYIM</sequence>
<name>A0ABC8M4A3_ERUVS</name>
<dbReference type="Pfam" id="PF02362">
    <property type="entry name" value="B3"/>
    <property type="match status" value="1"/>
</dbReference>
<dbReference type="EMBL" id="CAKOAT010904042">
    <property type="protein sequence ID" value="CAH8390587.1"/>
    <property type="molecule type" value="Genomic_DNA"/>
</dbReference>
<evidence type="ECO:0000256" key="2">
    <source>
        <dbReference type="ARBA" id="ARBA00023015"/>
    </source>
</evidence>
<dbReference type="AlphaFoldDB" id="A0ABC8M4A3"/>
<evidence type="ECO:0000256" key="3">
    <source>
        <dbReference type="ARBA" id="ARBA00023125"/>
    </source>
</evidence>
<dbReference type="Proteomes" id="UP001642260">
    <property type="component" value="Unassembled WGS sequence"/>
</dbReference>
<reference evidence="7 8" key="1">
    <citation type="submission" date="2022-03" db="EMBL/GenBank/DDBJ databases">
        <authorList>
            <person name="Macdonald S."/>
            <person name="Ahmed S."/>
            <person name="Newling K."/>
        </authorList>
    </citation>
    <scope>NUCLEOTIDE SEQUENCE [LARGE SCALE GENOMIC DNA]</scope>
</reference>
<organism evidence="7 8">
    <name type="scientific">Eruca vesicaria subsp. sativa</name>
    <name type="common">Garden rocket</name>
    <name type="synonym">Eruca sativa</name>
    <dbReference type="NCBI Taxonomy" id="29727"/>
    <lineage>
        <taxon>Eukaryota</taxon>
        <taxon>Viridiplantae</taxon>
        <taxon>Streptophyta</taxon>
        <taxon>Embryophyta</taxon>
        <taxon>Tracheophyta</taxon>
        <taxon>Spermatophyta</taxon>
        <taxon>Magnoliopsida</taxon>
        <taxon>eudicotyledons</taxon>
        <taxon>Gunneridae</taxon>
        <taxon>Pentapetalae</taxon>
        <taxon>rosids</taxon>
        <taxon>malvids</taxon>
        <taxon>Brassicales</taxon>
        <taxon>Brassicaceae</taxon>
        <taxon>Brassiceae</taxon>
        <taxon>Eruca</taxon>
    </lineage>
</organism>
<dbReference type="InterPro" id="IPR003340">
    <property type="entry name" value="B3_DNA-bd"/>
</dbReference>
<proteinExistence type="predicted"/>
<dbReference type="SUPFAM" id="SSF101936">
    <property type="entry name" value="DNA-binding pseudobarrel domain"/>
    <property type="match status" value="1"/>
</dbReference>
<evidence type="ECO:0000313" key="8">
    <source>
        <dbReference type="Proteomes" id="UP001642260"/>
    </source>
</evidence>
<comment type="subcellular location">
    <subcellularLocation>
        <location evidence="1">Nucleus</location>
    </subcellularLocation>
</comment>
<evidence type="ECO:0000313" key="7">
    <source>
        <dbReference type="EMBL" id="CAH8390587.1"/>
    </source>
</evidence>
<gene>
    <name evidence="7" type="ORF">ERUC_LOCUS43070</name>
</gene>
<evidence type="ECO:0000259" key="6">
    <source>
        <dbReference type="PROSITE" id="PS50863"/>
    </source>
</evidence>
<dbReference type="PANTHER" id="PTHR34269">
    <property type="entry name" value="TRANSCRIPTION FACTOR B3-DOMAIN FAMILY-RELATED"/>
    <property type="match status" value="1"/>
</dbReference>